<keyword evidence="3" id="KW-1185">Reference proteome</keyword>
<accession>A0A7J7LMB0</accession>
<name>A0A7J7LMB0_9MAGN</name>
<dbReference type="EMBL" id="JACGCM010002198">
    <property type="protein sequence ID" value="KAF6143678.1"/>
    <property type="molecule type" value="Genomic_DNA"/>
</dbReference>
<feature type="non-terminal residue" evidence="2">
    <location>
        <position position="1"/>
    </location>
</feature>
<dbReference type="PANTHER" id="PTHR31973">
    <property type="entry name" value="POLYPROTEIN, PUTATIVE-RELATED"/>
    <property type="match status" value="1"/>
</dbReference>
<proteinExistence type="predicted"/>
<sequence>GNFSHSYQYLTSFFVEVKLVDHDLVFDIQTTTCKDKRFIRCFWCFGAPKKMYHLLRPVVVIDKTFLKGRHRGTLLTTLSIDPNNHLLPLAFSITNTKNIDSWTYFLEMFGSNFHGFQTRSSSSLTETLEF</sequence>
<dbReference type="Proteomes" id="UP000541444">
    <property type="component" value="Unassembled WGS sequence"/>
</dbReference>
<evidence type="ECO:0000259" key="1">
    <source>
        <dbReference type="Pfam" id="PF10551"/>
    </source>
</evidence>
<organism evidence="2 3">
    <name type="scientific">Kingdonia uniflora</name>
    <dbReference type="NCBI Taxonomy" id="39325"/>
    <lineage>
        <taxon>Eukaryota</taxon>
        <taxon>Viridiplantae</taxon>
        <taxon>Streptophyta</taxon>
        <taxon>Embryophyta</taxon>
        <taxon>Tracheophyta</taxon>
        <taxon>Spermatophyta</taxon>
        <taxon>Magnoliopsida</taxon>
        <taxon>Ranunculales</taxon>
        <taxon>Circaeasteraceae</taxon>
        <taxon>Kingdonia</taxon>
    </lineage>
</organism>
<reference evidence="2 3" key="1">
    <citation type="journal article" date="2020" name="IScience">
        <title>Genome Sequencing of the Endangered Kingdonia uniflora (Circaeasteraceae, Ranunculales) Reveals Potential Mechanisms of Evolutionary Specialization.</title>
        <authorList>
            <person name="Sun Y."/>
            <person name="Deng T."/>
            <person name="Zhang A."/>
            <person name="Moore M.J."/>
            <person name="Landis J.B."/>
            <person name="Lin N."/>
            <person name="Zhang H."/>
            <person name="Zhang X."/>
            <person name="Huang J."/>
            <person name="Zhang X."/>
            <person name="Sun H."/>
            <person name="Wang H."/>
        </authorList>
    </citation>
    <scope>NUCLEOTIDE SEQUENCE [LARGE SCALE GENOMIC DNA]</scope>
    <source>
        <strain evidence="2">TB1705</strain>
        <tissue evidence="2">Leaf</tissue>
    </source>
</reference>
<comment type="caution">
    <text evidence="2">The sequence shown here is derived from an EMBL/GenBank/DDBJ whole genome shotgun (WGS) entry which is preliminary data.</text>
</comment>
<dbReference type="AlphaFoldDB" id="A0A7J7LMB0"/>
<protein>
    <recommendedName>
        <fullName evidence="1">MULE transposase domain-containing protein</fullName>
    </recommendedName>
</protein>
<evidence type="ECO:0000313" key="2">
    <source>
        <dbReference type="EMBL" id="KAF6143678.1"/>
    </source>
</evidence>
<dbReference type="InterPro" id="IPR018289">
    <property type="entry name" value="MULE_transposase_dom"/>
</dbReference>
<dbReference type="OrthoDB" id="683469at2759"/>
<dbReference type="PANTHER" id="PTHR31973:SF187">
    <property type="entry name" value="MUTATOR TRANSPOSASE MUDRA PROTEIN"/>
    <property type="match status" value="1"/>
</dbReference>
<dbReference type="Pfam" id="PF10551">
    <property type="entry name" value="MULE"/>
    <property type="match status" value="1"/>
</dbReference>
<feature type="domain" description="MULE transposase" evidence="1">
    <location>
        <begin position="58"/>
        <end position="108"/>
    </location>
</feature>
<gene>
    <name evidence="2" type="ORF">GIB67_021688</name>
</gene>
<evidence type="ECO:0000313" key="3">
    <source>
        <dbReference type="Proteomes" id="UP000541444"/>
    </source>
</evidence>